<gene>
    <name evidence="1" type="ORF">S01H1_43103</name>
</gene>
<accession>X0WGS8</accession>
<name>X0WGS8_9ZZZZ</name>
<proteinExistence type="predicted"/>
<reference evidence="1" key="1">
    <citation type="journal article" date="2014" name="Front. Microbiol.">
        <title>High frequency of phylogenetically diverse reductive dehalogenase-homologous genes in deep subseafloor sedimentary metagenomes.</title>
        <authorList>
            <person name="Kawai M."/>
            <person name="Futagami T."/>
            <person name="Toyoda A."/>
            <person name="Takaki Y."/>
            <person name="Nishi S."/>
            <person name="Hori S."/>
            <person name="Arai W."/>
            <person name="Tsubouchi T."/>
            <person name="Morono Y."/>
            <person name="Uchiyama I."/>
            <person name="Ito T."/>
            <person name="Fujiyama A."/>
            <person name="Inagaki F."/>
            <person name="Takami H."/>
        </authorList>
    </citation>
    <scope>NUCLEOTIDE SEQUENCE</scope>
    <source>
        <strain evidence="1">Expedition CK06-06</strain>
    </source>
</reference>
<dbReference type="AlphaFoldDB" id="X0WGS8"/>
<evidence type="ECO:0000313" key="1">
    <source>
        <dbReference type="EMBL" id="GAG11896.1"/>
    </source>
</evidence>
<comment type="caution">
    <text evidence="1">The sequence shown here is derived from an EMBL/GenBank/DDBJ whole genome shotgun (WGS) entry which is preliminary data.</text>
</comment>
<protein>
    <submittedName>
        <fullName evidence="1">Uncharacterized protein</fullName>
    </submittedName>
</protein>
<dbReference type="EMBL" id="BARS01027438">
    <property type="protein sequence ID" value="GAG11896.1"/>
    <property type="molecule type" value="Genomic_DNA"/>
</dbReference>
<sequence length="55" mass="6125">MSEKTLLGFAFICPKCKETASKSDLIVINGKLEWCKACKCHCIAVSIYKEDIEGK</sequence>
<organism evidence="1">
    <name type="scientific">marine sediment metagenome</name>
    <dbReference type="NCBI Taxonomy" id="412755"/>
    <lineage>
        <taxon>unclassified sequences</taxon>
        <taxon>metagenomes</taxon>
        <taxon>ecological metagenomes</taxon>
    </lineage>
</organism>